<organism evidence="2 3">
    <name type="scientific">Sinorhizobium sojae CCBAU 05684</name>
    <dbReference type="NCBI Taxonomy" id="716928"/>
    <lineage>
        <taxon>Bacteria</taxon>
        <taxon>Pseudomonadati</taxon>
        <taxon>Pseudomonadota</taxon>
        <taxon>Alphaproteobacteria</taxon>
        <taxon>Hyphomicrobiales</taxon>
        <taxon>Rhizobiaceae</taxon>
        <taxon>Sinorhizobium/Ensifer group</taxon>
        <taxon>Sinorhizobium</taxon>
    </lineage>
</organism>
<dbReference type="AlphaFoldDB" id="A0A249PH14"/>
<dbReference type="Proteomes" id="UP000217211">
    <property type="component" value="Chromosome"/>
</dbReference>
<dbReference type="InterPro" id="IPR000182">
    <property type="entry name" value="GNAT_dom"/>
</dbReference>
<dbReference type="InterPro" id="IPR016181">
    <property type="entry name" value="Acyl_CoA_acyltransferase"/>
</dbReference>
<accession>A0A249PH14</accession>
<gene>
    <name evidence="2" type="ORF">SJ05684_c36040</name>
</gene>
<dbReference type="Pfam" id="PF00583">
    <property type="entry name" value="Acetyltransf_1"/>
    <property type="match status" value="1"/>
</dbReference>
<dbReference type="KEGG" id="esj:SJ05684_c36040"/>
<reference evidence="2 3" key="1">
    <citation type="submission" date="2017-08" db="EMBL/GenBank/DDBJ databases">
        <title>Multipartite genome sequences of Sinorhizobium species nodulating soybeans.</title>
        <authorList>
            <person name="Tian C.F."/>
        </authorList>
    </citation>
    <scope>NUCLEOTIDE SEQUENCE [LARGE SCALE GENOMIC DNA]</scope>
    <source>
        <strain evidence="2 3">CCBAU 05684</strain>
    </source>
</reference>
<evidence type="ECO:0000259" key="1">
    <source>
        <dbReference type="PROSITE" id="PS51186"/>
    </source>
</evidence>
<dbReference type="Gene3D" id="3.40.630.30">
    <property type="match status" value="1"/>
</dbReference>
<evidence type="ECO:0000313" key="3">
    <source>
        <dbReference type="Proteomes" id="UP000217211"/>
    </source>
</evidence>
<keyword evidence="2" id="KW-0808">Transferase</keyword>
<feature type="domain" description="N-acetyltransferase" evidence="1">
    <location>
        <begin position="25"/>
        <end position="185"/>
    </location>
</feature>
<proteinExistence type="predicted"/>
<protein>
    <submittedName>
        <fullName evidence="2">Acetyltransferase, GNAT family</fullName>
    </submittedName>
</protein>
<dbReference type="STRING" id="716928.GCA_000261485_01628"/>
<dbReference type="SUPFAM" id="SSF55729">
    <property type="entry name" value="Acyl-CoA N-acyltransferases (Nat)"/>
    <property type="match status" value="1"/>
</dbReference>
<dbReference type="GO" id="GO:0016747">
    <property type="term" value="F:acyltransferase activity, transferring groups other than amino-acyl groups"/>
    <property type="evidence" value="ECO:0007669"/>
    <property type="project" value="InterPro"/>
</dbReference>
<dbReference type="PROSITE" id="PS51186">
    <property type="entry name" value="GNAT"/>
    <property type="match status" value="1"/>
</dbReference>
<evidence type="ECO:0000313" key="2">
    <source>
        <dbReference type="EMBL" id="ASY65017.1"/>
    </source>
</evidence>
<sequence length="185" mass="20326">MGNRRGFCVELEKREISMTEAVTTFKVRTARTADVPALRGFLNEIIRIGGTTAHETPFTNERFASHFLAGPGFVSCFVAEDGEGRPCAFQALERSDGLPDRWVDIGTFARPHRKVPGAGSALFAATRAHARDAGFAAINATIRADNVGGLAYYSRMGFIDYKIDEAVPLKGGRRVDRISKRYLLE</sequence>
<dbReference type="EMBL" id="CP023067">
    <property type="protein sequence ID" value="ASY65017.1"/>
    <property type="molecule type" value="Genomic_DNA"/>
</dbReference>
<name>A0A249PH14_9HYPH</name>
<dbReference type="eggNOG" id="COG1247">
    <property type="taxonomic scope" value="Bacteria"/>
</dbReference>
<keyword evidence="3" id="KW-1185">Reference proteome</keyword>